<feature type="transmembrane region" description="Helical" evidence="1">
    <location>
        <begin position="54"/>
        <end position="77"/>
    </location>
</feature>
<keyword evidence="3" id="KW-1185">Reference proteome</keyword>
<feature type="transmembrane region" description="Helical" evidence="1">
    <location>
        <begin position="114"/>
        <end position="131"/>
    </location>
</feature>
<name>A0A3E0H1N2_9PSEU</name>
<evidence type="ECO:0000256" key="1">
    <source>
        <dbReference type="SAM" id="Phobius"/>
    </source>
</evidence>
<feature type="transmembrane region" description="Helical" evidence="1">
    <location>
        <begin position="7"/>
        <end position="27"/>
    </location>
</feature>
<gene>
    <name evidence="2" type="ORF">BCF44_11643</name>
</gene>
<evidence type="ECO:0000313" key="3">
    <source>
        <dbReference type="Proteomes" id="UP000256269"/>
    </source>
</evidence>
<evidence type="ECO:0000313" key="2">
    <source>
        <dbReference type="EMBL" id="REH36174.1"/>
    </source>
</evidence>
<dbReference type="EMBL" id="QUNO01000016">
    <property type="protein sequence ID" value="REH36174.1"/>
    <property type="molecule type" value="Genomic_DNA"/>
</dbReference>
<keyword evidence="1" id="KW-1133">Transmembrane helix</keyword>
<sequence length="155" mass="15995">MSDRKPSLPLAVGIGGALLGIGTGWLWVAVADHFVARCAAANAVNPESMCGFEVIFWAPAMVVIAAVVNCLVGWITLAAAEVRPRGGMVAAVPALTFLAALTCAGLGAGVWLAFIVPVVVLGGGMAGLCYLSEARRPDRSRPDLRPLPVDNDQSN</sequence>
<dbReference type="AlphaFoldDB" id="A0A3E0H1N2"/>
<feature type="transmembrane region" description="Helical" evidence="1">
    <location>
        <begin position="89"/>
        <end position="108"/>
    </location>
</feature>
<dbReference type="RefSeq" id="WP_116179486.1">
    <property type="nucleotide sequence ID" value="NZ_CP144375.1"/>
</dbReference>
<reference evidence="2 3" key="1">
    <citation type="submission" date="2018-08" db="EMBL/GenBank/DDBJ databases">
        <title>Genomic Encyclopedia of Archaeal and Bacterial Type Strains, Phase II (KMG-II): from individual species to whole genera.</title>
        <authorList>
            <person name="Goeker M."/>
        </authorList>
    </citation>
    <scope>NUCLEOTIDE SEQUENCE [LARGE SCALE GENOMIC DNA]</scope>
    <source>
        <strain evidence="2 3">DSM 45791</strain>
    </source>
</reference>
<comment type="caution">
    <text evidence="2">The sequence shown here is derived from an EMBL/GenBank/DDBJ whole genome shotgun (WGS) entry which is preliminary data.</text>
</comment>
<keyword evidence="1" id="KW-0472">Membrane</keyword>
<protein>
    <submittedName>
        <fullName evidence="2">Uncharacterized protein</fullName>
    </submittedName>
</protein>
<organism evidence="2 3">
    <name type="scientific">Kutzneria buriramensis</name>
    <dbReference type="NCBI Taxonomy" id="1045776"/>
    <lineage>
        <taxon>Bacteria</taxon>
        <taxon>Bacillati</taxon>
        <taxon>Actinomycetota</taxon>
        <taxon>Actinomycetes</taxon>
        <taxon>Pseudonocardiales</taxon>
        <taxon>Pseudonocardiaceae</taxon>
        <taxon>Kutzneria</taxon>
    </lineage>
</organism>
<accession>A0A3E0H1N2</accession>
<keyword evidence="1" id="KW-0812">Transmembrane</keyword>
<dbReference type="Proteomes" id="UP000256269">
    <property type="component" value="Unassembled WGS sequence"/>
</dbReference>
<proteinExistence type="predicted"/>